<dbReference type="CDD" id="cd00073">
    <property type="entry name" value="H15"/>
    <property type="match status" value="1"/>
</dbReference>
<dbReference type="FunFam" id="1.10.10.10:FF:000140">
    <property type="entry name" value="Histone H1.0"/>
    <property type="match status" value="1"/>
</dbReference>
<keyword evidence="4 6" id="KW-0238">DNA-binding</keyword>
<evidence type="ECO:0000313" key="9">
    <source>
        <dbReference type="EMBL" id="KOF65132.1"/>
    </source>
</evidence>
<dbReference type="GO" id="GO:0031492">
    <property type="term" value="F:nucleosomal DNA binding"/>
    <property type="evidence" value="ECO:0007669"/>
    <property type="project" value="TreeGrafter"/>
</dbReference>
<protein>
    <recommendedName>
        <fullName evidence="8">H15 domain-containing protein</fullName>
    </recommendedName>
</protein>
<feature type="region of interest" description="Disordered" evidence="7">
    <location>
        <begin position="1"/>
        <end position="36"/>
    </location>
</feature>
<evidence type="ECO:0000256" key="4">
    <source>
        <dbReference type="ARBA" id="ARBA00023125"/>
    </source>
</evidence>
<dbReference type="Gene3D" id="1.10.10.10">
    <property type="entry name" value="Winged helix-like DNA-binding domain superfamily/Winged helix DNA-binding domain"/>
    <property type="match status" value="1"/>
</dbReference>
<dbReference type="OrthoDB" id="1110759at2759"/>
<dbReference type="GO" id="GO:0005634">
    <property type="term" value="C:nucleus"/>
    <property type="evidence" value="ECO:0007669"/>
    <property type="project" value="UniProtKB-SubCell"/>
</dbReference>
<evidence type="ECO:0000256" key="1">
    <source>
        <dbReference type="ARBA" id="ARBA00004123"/>
    </source>
</evidence>
<reference evidence="9" key="1">
    <citation type="submission" date="2015-07" db="EMBL/GenBank/DDBJ databases">
        <title>MeaNS - Measles Nucleotide Surveillance Program.</title>
        <authorList>
            <person name="Tran T."/>
            <person name="Druce J."/>
        </authorList>
    </citation>
    <scope>NUCLEOTIDE SEQUENCE</scope>
    <source>
        <strain evidence="9">UCB-OBI-ISO-001</strain>
        <tissue evidence="9">Gonad</tissue>
    </source>
</reference>
<gene>
    <name evidence="9" type="ORF">OCBIM_22016268mg</name>
</gene>
<comment type="similarity">
    <text evidence="6">Belongs to the histone H1/H5 family.</text>
</comment>
<dbReference type="KEGG" id="obi:106882774"/>
<dbReference type="GO" id="GO:0030261">
    <property type="term" value="P:chromosome condensation"/>
    <property type="evidence" value="ECO:0007669"/>
    <property type="project" value="TreeGrafter"/>
</dbReference>
<dbReference type="PRINTS" id="PR00624">
    <property type="entry name" value="HISTONEH5"/>
</dbReference>
<dbReference type="GO" id="GO:0003690">
    <property type="term" value="F:double-stranded DNA binding"/>
    <property type="evidence" value="ECO:0007669"/>
    <property type="project" value="TreeGrafter"/>
</dbReference>
<evidence type="ECO:0000256" key="7">
    <source>
        <dbReference type="SAM" id="MobiDB-lite"/>
    </source>
</evidence>
<organism evidence="9">
    <name type="scientific">Octopus bimaculoides</name>
    <name type="common">California two-spotted octopus</name>
    <dbReference type="NCBI Taxonomy" id="37653"/>
    <lineage>
        <taxon>Eukaryota</taxon>
        <taxon>Metazoa</taxon>
        <taxon>Spiralia</taxon>
        <taxon>Lophotrochozoa</taxon>
        <taxon>Mollusca</taxon>
        <taxon>Cephalopoda</taxon>
        <taxon>Coleoidea</taxon>
        <taxon>Octopodiformes</taxon>
        <taxon>Octopoda</taxon>
        <taxon>Incirrata</taxon>
        <taxon>Octopodidae</taxon>
        <taxon>Octopus</taxon>
    </lineage>
</organism>
<dbReference type="GO" id="GO:0000786">
    <property type="term" value="C:nucleosome"/>
    <property type="evidence" value="ECO:0007669"/>
    <property type="project" value="InterPro"/>
</dbReference>
<proteinExistence type="inferred from homology"/>
<dbReference type="InterPro" id="IPR005819">
    <property type="entry name" value="H1/H5"/>
</dbReference>
<dbReference type="GO" id="GO:0030527">
    <property type="term" value="F:structural constituent of chromatin"/>
    <property type="evidence" value="ECO:0007669"/>
    <property type="project" value="InterPro"/>
</dbReference>
<feature type="domain" description="H15" evidence="8">
    <location>
        <begin position="34"/>
        <end position="110"/>
    </location>
</feature>
<dbReference type="InterPro" id="IPR036388">
    <property type="entry name" value="WH-like_DNA-bd_sf"/>
</dbReference>
<dbReference type="PROSITE" id="PS51504">
    <property type="entry name" value="H15"/>
    <property type="match status" value="1"/>
</dbReference>
<feature type="compositionally biased region" description="Low complexity" evidence="7">
    <location>
        <begin position="1"/>
        <end position="14"/>
    </location>
</feature>
<evidence type="ECO:0000256" key="6">
    <source>
        <dbReference type="RuleBase" id="RU003894"/>
    </source>
</evidence>
<feature type="region of interest" description="Disordered" evidence="7">
    <location>
        <begin position="110"/>
        <end position="190"/>
    </location>
</feature>
<dbReference type="PANTHER" id="PTHR11467">
    <property type="entry name" value="HISTONE H1"/>
    <property type="match status" value="1"/>
</dbReference>
<feature type="compositionally biased region" description="Basic residues" evidence="7">
    <location>
        <begin position="114"/>
        <end position="190"/>
    </location>
</feature>
<dbReference type="GO" id="GO:0006334">
    <property type="term" value="P:nucleosome assembly"/>
    <property type="evidence" value="ECO:0007669"/>
    <property type="project" value="InterPro"/>
</dbReference>
<dbReference type="InterPro" id="IPR036390">
    <property type="entry name" value="WH_DNA-bd_sf"/>
</dbReference>
<dbReference type="OMA" id="DCASDRL"/>
<dbReference type="AlphaFoldDB" id="A0A0L8FKF6"/>
<dbReference type="SMART" id="SM00526">
    <property type="entry name" value="H15"/>
    <property type="match status" value="1"/>
</dbReference>
<evidence type="ECO:0000256" key="2">
    <source>
        <dbReference type="ARBA" id="ARBA00004286"/>
    </source>
</evidence>
<evidence type="ECO:0000259" key="8">
    <source>
        <dbReference type="PROSITE" id="PS51504"/>
    </source>
</evidence>
<dbReference type="STRING" id="37653.A0A0L8FKF6"/>
<dbReference type="Pfam" id="PF00538">
    <property type="entry name" value="Linker_histone"/>
    <property type="match status" value="1"/>
</dbReference>
<dbReference type="EMBL" id="KQ429784">
    <property type="protein sequence ID" value="KOF65132.1"/>
    <property type="molecule type" value="Genomic_DNA"/>
</dbReference>
<feature type="compositionally biased region" description="Basic residues" evidence="7">
    <location>
        <begin position="20"/>
        <end position="36"/>
    </location>
</feature>
<comment type="subcellular location">
    <subcellularLocation>
        <location evidence="2">Chromosome</location>
    </subcellularLocation>
    <subcellularLocation>
        <location evidence="1 6">Nucleus</location>
    </subcellularLocation>
</comment>
<evidence type="ECO:0000256" key="3">
    <source>
        <dbReference type="ARBA" id="ARBA00022454"/>
    </source>
</evidence>
<dbReference type="InterPro" id="IPR005818">
    <property type="entry name" value="Histone_H1/H5_H15"/>
</dbReference>
<sequence>MPDTEAAAETTATPPATPAKTKKAVKSKARTTKSHPKYKEMIAEAITALHERTGSSRQAIIKYIKANFNLGGGDKVIANNVKQSLKMRIASGDIVQTKGVGASGSFKLVAAGKSKSKTTKSQTKKTKPKKPAAKTVKKTPKKSPKAKKTVKAKKVVKAKKPAKKTAKPKKAPAKKKVAKKPASKPKKAKK</sequence>
<evidence type="ECO:0000256" key="5">
    <source>
        <dbReference type="ARBA" id="ARBA00023242"/>
    </source>
</evidence>
<dbReference type="SUPFAM" id="SSF46785">
    <property type="entry name" value="Winged helix' DNA-binding domain"/>
    <property type="match status" value="1"/>
</dbReference>
<dbReference type="PANTHER" id="PTHR11467:SF36">
    <property type="entry name" value="HISTONE 24-RELATED"/>
    <property type="match status" value="1"/>
</dbReference>
<accession>A0A0L8FKF6</accession>
<keyword evidence="5 6" id="KW-0539">Nucleus</keyword>
<keyword evidence="3 6" id="KW-0158">Chromosome</keyword>
<dbReference type="GO" id="GO:0045910">
    <property type="term" value="P:negative regulation of DNA recombination"/>
    <property type="evidence" value="ECO:0007669"/>
    <property type="project" value="TreeGrafter"/>
</dbReference>
<name>A0A0L8FKF6_OCTBM</name>